<dbReference type="SUPFAM" id="SSF54495">
    <property type="entry name" value="UBC-like"/>
    <property type="match status" value="1"/>
</dbReference>
<dbReference type="EMBL" id="HBKQ01012093">
    <property type="protein sequence ID" value="CAE2220662.1"/>
    <property type="molecule type" value="Transcribed_RNA"/>
</dbReference>
<dbReference type="InterPro" id="IPR040213">
    <property type="entry name" value="GIR2-like"/>
</dbReference>
<dbReference type="InterPro" id="IPR016135">
    <property type="entry name" value="UBQ-conjugating_enzyme/RWD"/>
</dbReference>
<organism evidence="3">
    <name type="scientific">Odontella aurita</name>
    <dbReference type="NCBI Taxonomy" id="265563"/>
    <lineage>
        <taxon>Eukaryota</taxon>
        <taxon>Sar</taxon>
        <taxon>Stramenopiles</taxon>
        <taxon>Ochrophyta</taxon>
        <taxon>Bacillariophyta</taxon>
        <taxon>Mediophyceae</taxon>
        <taxon>Biddulphiophycidae</taxon>
        <taxon>Eupodiscales</taxon>
        <taxon>Odontellaceae</taxon>
        <taxon>Odontella</taxon>
    </lineage>
</organism>
<reference evidence="3" key="1">
    <citation type="submission" date="2021-01" db="EMBL/GenBank/DDBJ databases">
        <authorList>
            <person name="Corre E."/>
            <person name="Pelletier E."/>
            <person name="Niang G."/>
            <person name="Scheremetjew M."/>
            <person name="Finn R."/>
            <person name="Kale V."/>
            <person name="Holt S."/>
            <person name="Cochrane G."/>
            <person name="Meng A."/>
            <person name="Brown T."/>
            <person name="Cohen L."/>
        </authorList>
    </citation>
    <scope>NUCLEOTIDE SEQUENCE</scope>
    <source>
        <strain evidence="3">Isolate 1302-5</strain>
    </source>
</reference>
<evidence type="ECO:0000313" key="3">
    <source>
        <dbReference type="EMBL" id="CAE2220662.1"/>
    </source>
</evidence>
<dbReference type="Gene3D" id="3.10.110.10">
    <property type="entry name" value="Ubiquitin Conjugating Enzyme"/>
    <property type="match status" value="1"/>
</dbReference>
<proteinExistence type="predicted"/>
<feature type="compositionally biased region" description="Acidic residues" evidence="1">
    <location>
        <begin position="260"/>
        <end position="309"/>
    </location>
</feature>
<feature type="domain" description="RWD" evidence="2">
    <location>
        <begin position="10"/>
        <end position="123"/>
    </location>
</feature>
<dbReference type="PROSITE" id="PS50908">
    <property type="entry name" value="RWD"/>
    <property type="match status" value="1"/>
</dbReference>
<dbReference type="SMART" id="SM00591">
    <property type="entry name" value="RWD"/>
    <property type="match status" value="1"/>
</dbReference>
<feature type="compositionally biased region" description="Basic and acidic residues" evidence="1">
    <location>
        <begin position="141"/>
        <end position="163"/>
    </location>
</feature>
<name>A0A7S4I7L3_9STRA</name>
<feature type="region of interest" description="Disordered" evidence="1">
    <location>
        <begin position="201"/>
        <end position="309"/>
    </location>
</feature>
<dbReference type="CDD" id="cd23823">
    <property type="entry name" value="RWD_GCN2"/>
    <property type="match status" value="1"/>
</dbReference>
<dbReference type="AlphaFoldDB" id="A0A7S4I7L3"/>
<dbReference type="InterPro" id="IPR006575">
    <property type="entry name" value="RWD_dom"/>
</dbReference>
<evidence type="ECO:0000256" key="1">
    <source>
        <dbReference type="SAM" id="MobiDB-lite"/>
    </source>
</evidence>
<evidence type="ECO:0000259" key="2">
    <source>
        <dbReference type="PROSITE" id="PS50908"/>
    </source>
</evidence>
<dbReference type="PANTHER" id="PTHR12292">
    <property type="entry name" value="RWD DOMAIN-CONTAINING PROTEIN"/>
    <property type="match status" value="1"/>
</dbReference>
<dbReference type="Pfam" id="PF05773">
    <property type="entry name" value="RWD"/>
    <property type="match status" value="1"/>
</dbReference>
<gene>
    <name evidence="3" type="ORF">OAUR00152_LOCUS8217</name>
</gene>
<sequence>MSDHVEEQEMEAEALEAIFDVSFSVVHDAQPFVWSVRLVPVDCGGDESEELEHNHVAVKLVATIPPTYPEDCGPELDVEIERGLAEQHREEILGVARDEADANEGMPAIFAVCEAVRGWLADNNEKGLEDVSMHAQMMRKKKDEERSKAKQEQKFESQKKAEEMTEAELEEIAVRKRRADGTPCTEENFLAWKEQFDKEMEEEAAREVAEREREGGSNKKKGAATEIKSRRDAEREGRPTGYELFSGKAGTMNLEALEAAAEEAEEGSDEDDAVTVEDLDVDENLFDDDDDLDDLDFDDDDCDEEEPEI</sequence>
<feature type="compositionally biased region" description="Basic and acidic residues" evidence="1">
    <location>
        <begin position="227"/>
        <end position="238"/>
    </location>
</feature>
<feature type="region of interest" description="Disordered" evidence="1">
    <location>
        <begin position="140"/>
        <end position="164"/>
    </location>
</feature>
<feature type="compositionally biased region" description="Basic and acidic residues" evidence="1">
    <location>
        <begin position="201"/>
        <end position="217"/>
    </location>
</feature>
<accession>A0A7S4I7L3</accession>
<protein>
    <recommendedName>
        <fullName evidence="2">RWD domain-containing protein</fullName>
    </recommendedName>
</protein>